<feature type="compositionally biased region" description="Polar residues" evidence="1">
    <location>
        <begin position="35"/>
        <end position="50"/>
    </location>
</feature>
<accession>A0ABU5TZ93</accession>
<feature type="region of interest" description="Disordered" evidence="1">
    <location>
        <begin position="35"/>
        <end position="91"/>
    </location>
</feature>
<dbReference type="EMBL" id="JAYGHT010000074">
    <property type="protein sequence ID" value="MEA5520120.1"/>
    <property type="molecule type" value="Genomic_DNA"/>
</dbReference>
<feature type="compositionally biased region" description="Polar residues" evidence="1">
    <location>
        <begin position="63"/>
        <end position="84"/>
    </location>
</feature>
<gene>
    <name evidence="3" type="ORF">VB854_14325</name>
</gene>
<evidence type="ECO:0000313" key="4">
    <source>
        <dbReference type="Proteomes" id="UP001301728"/>
    </source>
</evidence>
<dbReference type="SMART" id="SM00554">
    <property type="entry name" value="FAS1"/>
    <property type="match status" value="1"/>
</dbReference>
<keyword evidence="4" id="KW-1185">Reference proteome</keyword>
<dbReference type="Pfam" id="PF02469">
    <property type="entry name" value="Fasciclin"/>
    <property type="match status" value="1"/>
</dbReference>
<feature type="domain" description="FAS1" evidence="2">
    <location>
        <begin position="98"/>
        <end position="232"/>
    </location>
</feature>
<name>A0ABU5TZ93_9CYAN</name>
<dbReference type="InterPro" id="IPR000782">
    <property type="entry name" value="FAS1_domain"/>
</dbReference>
<evidence type="ECO:0000256" key="1">
    <source>
        <dbReference type="SAM" id="MobiDB-lite"/>
    </source>
</evidence>
<dbReference type="PANTHER" id="PTHR10900:SF77">
    <property type="entry name" value="FI19380P1"/>
    <property type="match status" value="1"/>
</dbReference>
<dbReference type="InterPro" id="IPR050904">
    <property type="entry name" value="Adhesion/Biosynth-related"/>
</dbReference>
<dbReference type="PROSITE" id="PS50213">
    <property type="entry name" value="FAS1"/>
    <property type="match status" value="1"/>
</dbReference>
<dbReference type="SUPFAM" id="SSF82153">
    <property type="entry name" value="FAS1 domain"/>
    <property type="match status" value="1"/>
</dbReference>
<dbReference type="RefSeq" id="WP_323218125.1">
    <property type="nucleotide sequence ID" value="NZ_JAYGHT010000074.1"/>
</dbReference>
<reference evidence="3 4" key="1">
    <citation type="submission" date="2023-12" db="EMBL/GenBank/DDBJ databases">
        <title>Baltic Sea Cyanobacteria.</title>
        <authorList>
            <person name="Delbaje E."/>
            <person name="Fewer D.P."/>
            <person name="Shishido T.K."/>
        </authorList>
    </citation>
    <scope>NUCLEOTIDE SEQUENCE [LARGE SCALE GENOMIC DNA]</scope>
    <source>
        <strain evidence="3 4">CCNP 1315</strain>
    </source>
</reference>
<dbReference type="Gene3D" id="2.30.180.10">
    <property type="entry name" value="FAS1 domain"/>
    <property type="match status" value="1"/>
</dbReference>
<dbReference type="PANTHER" id="PTHR10900">
    <property type="entry name" value="PERIOSTIN-RELATED"/>
    <property type="match status" value="1"/>
</dbReference>
<protein>
    <submittedName>
        <fullName evidence="3">Fasciclin domain-containing protein</fullName>
    </submittedName>
</protein>
<evidence type="ECO:0000259" key="2">
    <source>
        <dbReference type="PROSITE" id="PS50213"/>
    </source>
</evidence>
<evidence type="ECO:0000313" key="3">
    <source>
        <dbReference type="EMBL" id="MEA5520120.1"/>
    </source>
</evidence>
<proteinExistence type="predicted"/>
<dbReference type="InterPro" id="IPR036378">
    <property type="entry name" value="FAS1_dom_sf"/>
</dbReference>
<comment type="caution">
    <text evidence="3">The sequence shown here is derived from an EMBL/GenBank/DDBJ whole genome shotgun (WGS) entry which is preliminary data.</text>
</comment>
<dbReference type="Proteomes" id="UP001301728">
    <property type="component" value="Unassembled WGS sequence"/>
</dbReference>
<organism evidence="3 4">
    <name type="scientific">Limnoraphis robusta CCNP1315</name>
    <dbReference type="NCBI Taxonomy" id="3110306"/>
    <lineage>
        <taxon>Bacteria</taxon>
        <taxon>Bacillati</taxon>
        <taxon>Cyanobacteriota</taxon>
        <taxon>Cyanophyceae</taxon>
        <taxon>Oscillatoriophycideae</taxon>
        <taxon>Oscillatoriales</taxon>
        <taxon>Sirenicapillariaceae</taxon>
        <taxon>Limnoraphis</taxon>
    </lineage>
</organism>
<sequence>MMNFMLQKTIKLLAAWIVILSVNVGITAEILAQSYSEKTPSDSDTPSETNRGLLDTDFPENLPNPNTIPTSENNVTESSNQNPFAPSVVRGTARRSSPSDIVKTLENDNKFQTLISILELSDLSSDLEQSGFFVIFAPTEEAFDRLTAGLYDRLILPENRNLLIEFIKNHFVIGQIQTTDITEGEIQTLSGNVVRIQVNSTLAEVQLNEATAKSGEFILTQNGLIVPIDRVLFVPNVQIENSNTQNP</sequence>